<keyword evidence="5" id="KW-0539">Nucleus</keyword>
<evidence type="ECO:0000256" key="4">
    <source>
        <dbReference type="ARBA" id="ARBA00022490"/>
    </source>
</evidence>
<dbReference type="SUPFAM" id="SSF55753">
    <property type="entry name" value="Actin depolymerizing proteins"/>
    <property type="match status" value="1"/>
</dbReference>
<evidence type="ECO:0000256" key="2">
    <source>
        <dbReference type="ARBA" id="ARBA00004496"/>
    </source>
</evidence>
<name>A0A6G0YQ28_APHCR</name>
<dbReference type="Proteomes" id="UP000478052">
    <property type="component" value="Unassembled WGS sequence"/>
</dbReference>
<keyword evidence="9" id="KW-1185">Reference proteome</keyword>
<evidence type="ECO:0000256" key="6">
    <source>
        <dbReference type="SAM" id="Phobius"/>
    </source>
</evidence>
<dbReference type="OrthoDB" id="3919494at2759"/>
<keyword evidence="4" id="KW-0963">Cytoplasm</keyword>
<accession>A0A6G0YQ28</accession>
<dbReference type="GO" id="GO:0030864">
    <property type="term" value="C:cortical actin cytoskeleton"/>
    <property type="evidence" value="ECO:0007669"/>
    <property type="project" value="TreeGrafter"/>
</dbReference>
<evidence type="ECO:0000256" key="3">
    <source>
        <dbReference type="ARBA" id="ARBA00010055"/>
    </source>
</evidence>
<dbReference type="CDD" id="cd11283">
    <property type="entry name" value="ADF_GMF-beta_like"/>
    <property type="match status" value="1"/>
</dbReference>
<sequence length="175" mass="21034">MGRDRNQEYSYFFSILKYLLNLIFIYNWLFHYFLCLQGTKVCDIGDDVKETLRKFRFRKTTKNAALIMKVDREKQQVCVDEMLDDVTLEELREILPGHQPRYIIYCCKMEHGDGRVSFPMCFIYFTPRDSHMELQIMYAGTKMALQREANLTRVYEVRELDEMTDEWLQDCVMGK</sequence>
<comment type="similarity">
    <text evidence="3">Belongs to the actin-binding proteins ADF family. GMF subfamily.</text>
</comment>
<comment type="caution">
    <text evidence="8">The sequence shown here is derived from an EMBL/GenBank/DDBJ whole genome shotgun (WGS) entry which is preliminary data.</text>
</comment>
<dbReference type="FunFam" id="3.40.20.10:FF:000026">
    <property type="entry name" value="Glia maturation factor"/>
    <property type="match status" value="1"/>
</dbReference>
<organism evidence="8 9">
    <name type="scientific">Aphis craccivora</name>
    <name type="common">Cowpea aphid</name>
    <dbReference type="NCBI Taxonomy" id="307492"/>
    <lineage>
        <taxon>Eukaryota</taxon>
        <taxon>Metazoa</taxon>
        <taxon>Ecdysozoa</taxon>
        <taxon>Arthropoda</taxon>
        <taxon>Hexapoda</taxon>
        <taxon>Insecta</taxon>
        <taxon>Pterygota</taxon>
        <taxon>Neoptera</taxon>
        <taxon>Paraneoptera</taxon>
        <taxon>Hemiptera</taxon>
        <taxon>Sternorrhyncha</taxon>
        <taxon>Aphidomorpha</taxon>
        <taxon>Aphidoidea</taxon>
        <taxon>Aphididae</taxon>
        <taxon>Aphidini</taxon>
        <taxon>Aphis</taxon>
        <taxon>Aphis</taxon>
    </lineage>
</organism>
<keyword evidence="6" id="KW-1133">Transmembrane helix</keyword>
<dbReference type="PANTHER" id="PTHR11249:SF2">
    <property type="entry name" value="GLIA MATURATION FACTOR"/>
    <property type="match status" value="1"/>
</dbReference>
<dbReference type="EMBL" id="VUJU01002871">
    <property type="protein sequence ID" value="KAF0759837.1"/>
    <property type="molecule type" value="Genomic_DNA"/>
</dbReference>
<dbReference type="InterPro" id="IPR011171">
    <property type="entry name" value="GMF"/>
</dbReference>
<feature type="domain" description="ADF-H" evidence="7">
    <location>
        <begin position="38"/>
        <end position="173"/>
    </location>
</feature>
<dbReference type="GO" id="GO:0071846">
    <property type="term" value="P:actin filament debranching"/>
    <property type="evidence" value="ECO:0007669"/>
    <property type="project" value="InterPro"/>
</dbReference>
<reference evidence="8 9" key="1">
    <citation type="submission" date="2019-08" db="EMBL/GenBank/DDBJ databases">
        <title>Whole genome of Aphis craccivora.</title>
        <authorList>
            <person name="Voronova N.V."/>
            <person name="Shulinski R.S."/>
            <person name="Bandarenka Y.V."/>
            <person name="Zhorov D.G."/>
            <person name="Warner D."/>
        </authorList>
    </citation>
    <scope>NUCLEOTIDE SEQUENCE [LARGE SCALE GENOMIC DNA]</scope>
    <source>
        <strain evidence="8">180601</strain>
        <tissue evidence="8">Whole Body</tissue>
    </source>
</reference>
<dbReference type="Pfam" id="PF00241">
    <property type="entry name" value="Cofilin_ADF"/>
    <property type="match status" value="1"/>
</dbReference>
<feature type="transmembrane region" description="Helical" evidence="6">
    <location>
        <begin position="12"/>
        <end position="34"/>
    </location>
</feature>
<comment type="subcellular location">
    <subcellularLocation>
        <location evidence="2">Cytoplasm</location>
    </subcellularLocation>
    <subcellularLocation>
        <location evidence="1">Nucleus</location>
    </subcellularLocation>
</comment>
<dbReference type="SMART" id="SM00102">
    <property type="entry name" value="ADF"/>
    <property type="match status" value="1"/>
</dbReference>
<evidence type="ECO:0000313" key="9">
    <source>
        <dbReference type="Proteomes" id="UP000478052"/>
    </source>
</evidence>
<dbReference type="AlphaFoldDB" id="A0A6G0YQ28"/>
<dbReference type="GO" id="GO:0071933">
    <property type="term" value="F:Arp2/3 complex binding"/>
    <property type="evidence" value="ECO:0007669"/>
    <property type="project" value="InterPro"/>
</dbReference>
<keyword evidence="6" id="KW-0812">Transmembrane</keyword>
<keyword evidence="6" id="KW-0472">Membrane</keyword>
<dbReference type="InterPro" id="IPR002108">
    <property type="entry name" value="ADF-H"/>
</dbReference>
<dbReference type="PANTHER" id="PTHR11249">
    <property type="entry name" value="GLIAL FACTOR NATURATION FACTOR"/>
    <property type="match status" value="1"/>
</dbReference>
<proteinExistence type="inferred from homology"/>
<dbReference type="GO" id="GO:0005634">
    <property type="term" value="C:nucleus"/>
    <property type="evidence" value="ECO:0007669"/>
    <property type="project" value="UniProtKB-SubCell"/>
</dbReference>
<evidence type="ECO:0000259" key="7">
    <source>
        <dbReference type="PROSITE" id="PS51263"/>
    </source>
</evidence>
<dbReference type="Gene3D" id="3.40.20.10">
    <property type="entry name" value="Severin"/>
    <property type="match status" value="1"/>
</dbReference>
<protein>
    <submittedName>
        <fullName evidence="8">Glia maturation factor beta</fullName>
    </submittedName>
</protein>
<dbReference type="PROSITE" id="PS51263">
    <property type="entry name" value="ADF_H"/>
    <property type="match status" value="1"/>
</dbReference>
<dbReference type="GO" id="GO:0034316">
    <property type="term" value="P:negative regulation of Arp2/3 complex-mediated actin nucleation"/>
    <property type="evidence" value="ECO:0007669"/>
    <property type="project" value="TreeGrafter"/>
</dbReference>
<evidence type="ECO:0000256" key="1">
    <source>
        <dbReference type="ARBA" id="ARBA00004123"/>
    </source>
</evidence>
<dbReference type="InterPro" id="IPR029006">
    <property type="entry name" value="ADF-H/Gelsolin-like_dom_sf"/>
</dbReference>
<evidence type="ECO:0000313" key="8">
    <source>
        <dbReference type="EMBL" id="KAF0759837.1"/>
    </source>
</evidence>
<gene>
    <name evidence="8" type="ORF">FWK35_00014001</name>
</gene>
<dbReference type="GO" id="GO:0003779">
    <property type="term" value="F:actin binding"/>
    <property type="evidence" value="ECO:0007669"/>
    <property type="project" value="InterPro"/>
</dbReference>
<evidence type="ECO:0000256" key="5">
    <source>
        <dbReference type="ARBA" id="ARBA00023242"/>
    </source>
</evidence>